<organism evidence="1 2">
    <name type="scientific">Actinoplanes lobatus</name>
    <dbReference type="NCBI Taxonomy" id="113568"/>
    <lineage>
        <taxon>Bacteria</taxon>
        <taxon>Bacillati</taxon>
        <taxon>Actinomycetota</taxon>
        <taxon>Actinomycetes</taxon>
        <taxon>Micromonosporales</taxon>
        <taxon>Micromonosporaceae</taxon>
        <taxon>Actinoplanes</taxon>
    </lineage>
</organism>
<dbReference type="AlphaFoldDB" id="A0A7W7HKJ8"/>
<evidence type="ECO:0000313" key="2">
    <source>
        <dbReference type="Proteomes" id="UP000590511"/>
    </source>
</evidence>
<evidence type="ECO:0000313" key="1">
    <source>
        <dbReference type="EMBL" id="MBB4752185.1"/>
    </source>
</evidence>
<proteinExistence type="predicted"/>
<dbReference type="EMBL" id="JACHNC010000001">
    <property type="protein sequence ID" value="MBB4752185.1"/>
    <property type="molecule type" value="Genomic_DNA"/>
</dbReference>
<dbReference type="Proteomes" id="UP000590511">
    <property type="component" value="Unassembled WGS sequence"/>
</dbReference>
<accession>A0A7W7HKJ8</accession>
<reference evidence="1 2" key="1">
    <citation type="submission" date="2020-08" db="EMBL/GenBank/DDBJ databases">
        <title>Sequencing the genomes of 1000 actinobacteria strains.</title>
        <authorList>
            <person name="Klenk H.-P."/>
        </authorList>
    </citation>
    <scope>NUCLEOTIDE SEQUENCE [LARGE SCALE GENOMIC DNA]</scope>
    <source>
        <strain evidence="1 2">DSM 43150</strain>
    </source>
</reference>
<name>A0A7W7HKJ8_9ACTN</name>
<sequence length="32" mass="3952">MTRTPRRAHRRRIEDALGRFEQFQLNRTLPEV</sequence>
<protein>
    <submittedName>
        <fullName evidence="1">Uncharacterized protein</fullName>
    </submittedName>
</protein>
<gene>
    <name evidence="1" type="ORF">BJ964_006346</name>
</gene>
<comment type="caution">
    <text evidence="1">The sequence shown here is derived from an EMBL/GenBank/DDBJ whole genome shotgun (WGS) entry which is preliminary data.</text>
</comment>